<evidence type="ECO:0000313" key="2">
    <source>
        <dbReference type="EMBL" id="MBK7954585.1"/>
    </source>
</evidence>
<feature type="region of interest" description="Disordered" evidence="1">
    <location>
        <begin position="434"/>
        <end position="472"/>
    </location>
</feature>
<protein>
    <submittedName>
        <fullName evidence="2">Uncharacterized protein</fullName>
    </submittedName>
</protein>
<dbReference type="InterPro" id="IPR045926">
    <property type="entry name" value="DUF6345"/>
</dbReference>
<sequence length="544" mass="59023">MTSKPSPTLTPAADFACGQMTNATNPAAPDGMRGGAKIYGFCSIETFCNQGGLSLTHDDAQGFYNYVKQFTAPNFWYQDAGVKPWIYYEQYDNWQDTYGADAVKVFYHSGHGGMGGDGVFYVPMGADWGGLGCTATSNNMRLGNEYLRYLFWSTCLSLRYTGGHSPIRTWNVANLGLRMIFGFETVSYDNANYGRFFFEEYNKNKSFSQAWLDASWRIAHNQGPTAVACGATQAEAQGRLFNERAFYSQAAAKNWWWWRWYSAALQRDVMTSMPEKPQLAELATPHLSAEALFDRFEMGGEVGGDGAASFQDGDRAFSRSADGSFSIRLAHPNLDNQHAPSAATARGAADRLINRLGLRGDAQLVLDHVILAQAAGGTSHGSGEMAGTRTTETIVQYRQTIDGVPVISPGAGTLRVVVDNDGNATRVEGSLREVRELSAGGRRTPPQQPQPDGMRGVSHAEEGSPEPRAAHETALAEATGAKLRAIVARGKGPGPVGFTVVPGSTEVGYDFKGDTAELMATRTIEVDFGSGYKKLYRIEAPLFG</sequence>
<comment type="caution">
    <text evidence="2">The sequence shown here is derived from an EMBL/GenBank/DDBJ whole genome shotgun (WGS) entry which is preliminary data.</text>
</comment>
<evidence type="ECO:0000313" key="3">
    <source>
        <dbReference type="Proteomes" id="UP000706151"/>
    </source>
</evidence>
<dbReference type="AlphaFoldDB" id="A0A935T7T3"/>
<gene>
    <name evidence="2" type="ORF">IPK02_11855</name>
</gene>
<accession>A0A935T7T3</accession>
<proteinExistence type="predicted"/>
<dbReference type="EMBL" id="JADJOT010000009">
    <property type="protein sequence ID" value="MBK7954585.1"/>
    <property type="molecule type" value="Genomic_DNA"/>
</dbReference>
<dbReference type="Pfam" id="PF19872">
    <property type="entry name" value="DUF6345"/>
    <property type="match status" value="1"/>
</dbReference>
<evidence type="ECO:0000256" key="1">
    <source>
        <dbReference type="SAM" id="MobiDB-lite"/>
    </source>
</evidence>
<organism evidence="2 3">
    <name type="scientific">Candidatus Accumulibacter affinis</name>
    <dbReference type="NCBI Taxonomy" id="2954384"/>
    <lineage>
        <taxon>Bacteria</taxon>
        <taxon>Pseudomonadati</taxon>
        <taxon>Pseudomonadota</taxon>
        <taxon>Betaproteobacteria</taxon>
        <taxon>Candidatus Accumulibacter</taxon>
    </lineage>
</organism>
<name>A0A935T7T3_9PROT</name>
<dbReference type="Proteomes" id="UP000706151">
    <property type="component" value="Unassembled WGS sequence"/>
</dbReference>
<reference evidence="2 3" key="1">
    <citation type="submission" date="2020-10" db="EMBL/GenBank/DDBJ databases">
        <title>Connecting structure to function with the recovery of over 1000 high-quality activated sludge metagenome-assembled genomes encoding full-length rRNA genes using long-read sequencing.</title>
        <authorList>
            <person name="Singleton C.M."/>
            <person name="Petriglieri F."/>
            <person name="Kristensen J.M."/>
            <person name="Kirkegaard R.H."/>
            <person name="Michaelsen T.Y."/>
            <person name="Andersen M.H."/>
            <person name="Karst S.M."/>
            <person name="Dueholm M.S."/>
            <person name="Nielsen P.H."/>
            <person name="Albertsen M."/>
        </authorList>
    </citation>
    <scope>NUCLEOTIDE SEQUENCE [LARGE SCALE GENOMIC DNA]</scope>
    <source>
        <strain evidence="2">Fred_18-Q3-R57-64_BAT3C.720</strain>
    </source>
</reference>